<keyword evidence="1" id="KW-1133">Transmembrane helix</keyword>
<accession>A0ABV2QPB1</accession>
<evidence type="ECO:0000313" key="3">
    <source>
        <dbReference type="Proteomes" id="UP001549257"/>
    </source>
</evidence>
<name>A0ABV2QPB1_9MICO</name>
<dbReference type="RefSeq" id="WP_354024972.1">
    <property type="nucleotide sequence ID" value="NZ_JBEPSJ010000002.1"/>
</dbReference>
<sequence>MKNLHARALSRVDREDGFTLIEVVVAIVILGILSTASLGIYISSANASTMQQRREVAVTIANQQMELVNSWSTEPNAASGTSELYTGRKRTDVTTAWAANSTISGVAQTYPVWDQRLTPPLPAAIPIVKADPVQLNGTTFSVETLLGTCYQLKGIGGNCGKVTGFAGYPTAPSSSMLATYTPLTRVIVIVRWTAGSMCSSGDCSYVTSTLIDLNGDLTWNTHD</sequence>
<feature type="transmembrane region" description="Helical" evidence="1">
    <location>
        <begin position="20"/>
        <end position="42"/>
    </location>
</feature>
<keyword evidence="1" id="KW-0812">Transmembrane</keyword>
<keyword evidence="3" id="KW-1185">Reference proteome</keyword>
<dbReference type="Proteomes" id="UP001549257">
    <property type="component" value="Unassembled WGS sequence"/>
</dbReference>
<evidence type="ECO:0000313" key="2">
    <source>
        <dbReference type="EMBL" id="MET4582817.1"/>
    </source>
</evidence>
<dbReference type="InterPro" id="IPR045584">
    <property type="entry name" value="Pilin-like"/>
</dbReference>
<dbReference type="Gene3D" id="3.30.700.10">
    <property type="entry name" value="Glycoprotein, Type 4 Pilin"/>
    <property type="match status" value="1"/>
</dbReference>
<gene>
    <name evidence="2" type="ORF">ABIE21_002327</name>
</gene>
<keyword evidence="1" id="KW-0472">Membrane</keyword>
<dbReference type="EMBL" id="JBEPSJ010000002">
    <property type="protein sequence ID" value="MET4582817.1"/>
    <property type="molecule type" value="Genomic_DNA"/>
</dbReference>
<protein>
    <submittedName>
        <fullName evidence="2">Prepilin-type N-terminal cleavage/methylation domain-containing protein</fullName>
    </submittedName>
</protein>
<organism evidence="2 3">
    <name type="scientific">Conyzicola nivalis</name>
    <dbReference type="NCBI Taxonomy" id="1477021"/>
    <lineage>
        <taxon>Bacteria</taxon>
        <taxon>Bacillati</taxon>
        <taxon>Actinomycetota</taxon>
        <taxon>Actinomycetes</taxon>
        <taxon>Micrococcales</taxon>
        <taxon>Microbacteriaceae</taxon>
        <taxon>Conyzicola</taxon>
    </lineage>
</organism>
<dbReference type="Pfam" id="PF07963">
    <property type="entry name" value="N_methyl"/>
    <property type="match status" value="1"/>
</dbReference>
<dbReference type="NCBIfam" id="TIGR02532">
    <property type="entry name" value="IV_pilin_GFxxxE"/>
    <property type="match status" value="1"/>
</dbReference>
<comment type="caution">
    <text evidence="2">The sequence shown here is derived from an EMBL/GenBank/DDBJ whole genome shotgun (WGS) entry which is preliminary data.</text>
</comment>
<dbReference type="SUPFAM" id="SSF54523">
    <property type="entry name" value="Pili subunits"/>
    <property type="match status" value="1"/>
</dbReference>
<proteinExistence type="predicted"/>
<reference evidence="2 3" key="1">
    <citation type="submission" date="2024-06" db="EMBL/GenBank/DDBJ databases">
        <title>Sorghum-associated microbial communities from plants grown in Nebraska, USA.</title>
        <authorList>
            <person name="Schachtman D."/>
        </authorList>
    </citation>
    <scope>NUCLEOTIDE SEQUENCE [LARGE SCALE GENOMIC DNA]</scope>
    <source>
        <strain evidence="2 3">2857</strain>
    </source>
</reference>
<dbReference type="InterPro" id="IPR012902">
    <property type="entry name" value="N_methyl_site"/>
</dbReference>
<evidence type="ECO:0000256" key="1">
    <source>
        <dbReference type="SAM" id="Phobius"/>
    </source>
</evidence>